<evidence type="ECO:0000256" key="1">
    <source>
        <dbReference type="SAM" id="MobiDB-lite"/>
    </source>
</evidence>
<dbReference type="InterPro" id="IPR040383">
    <property type="entry name" value="HAKAI/CBLL2"/>
</dbReference>
<evidence type="ECO:0000313" key="3">
    <source>
        <dbReference type="EMBL" id="KAK4745944.1"/>
    </source>
</evidence>
<sequence>MQKIQAIKMIVGIFICSVRHCLKSYMKKSEFEAHIYESHYHILYPNAEEGIESEEQSQKGHSATDSTAGAPPRQVFSPGHYSLQHEPGHFHGKQHGITPNIPFHEYSL</sequence>
<evidence type="ECO:0000313" key="4">
    <source>
        <dbReference type="Proteomes" id="UP001345219"/>
    </source>
</evidence>
<dbReference type="PROSITE" id="PS00028">
    <property type="entry name" value="ZINC_FINGER_C2H2_1"/>
    <property type="match status" value="1"/>
</dbReference>
<accession>A0AAN7JIR3</accession>
<dbReference type="GO" id="GO:0016567">
    <property type="term" value="P:protein ubiquitination"/>
    <property type="evidence" value="ECO:0007669"/>
    <property type="project" value="InterPro"/>
</dbReference>
<dbReference type="GO" id="GO:0030155">
    <property type="term" value="P:regulation of cell adhesion"/>
    <property type="evidence" value="ECO:0007669"/>
    <property type="project" value="TreeGrafter"/>
</dbReference>
<dbReference type="Proteomes" id="UP001345219">
    <property type="component" value="Chromosome 10"/>
</dbReference>
<dbReference type="InterPro" id="IPR013087">
    <property type="entry name" value="Znf_C2H2_type"/>
</dbReference>
<dbReference type="AlphaFoldDB" id="A0AAN7JIR3"/>
<dbReference type="EMBL" id="JAXIOK010000021">
    <property type="protein sequence ID" value="KAK4745944.1"/>
    <property type="molecule type" value="Genomic_DNA"/>
</dbReference>
<gene>
    <name evidence="3" type="ORF">SAY87_012256</name>
</gene>
<reference evidence="3 4" key="1">
    <citation type="journal article" date="2023" name="Hortic Res">
        <title>Pangenome of water caltrop reveals structural variations and asymmetric subgenome divergence after allopolyploidization.</title>
        <authorList>
            <person name="Zhang X."/>
            <person name="Chen Y."/>
            <person name="Wang L."/>
            <person name="Yuan Y."/>
            <person name="Fang M."/>
            <person name="Shi L."/>
            <person name="Lu R."/>
            <person name="Comes H.P."/>
            <person name="Ma Y."/>
            <person name="Chen Y."/>
            <person name="Huang G."/>
            <person name="Zhou Y."/>
            <person name="Zheng Z."/>
            <person name="Qiu Y."/>
        </authorList>
    </citation>
    <scope>NUCLEOTIDE SEQUENCE [LARGE SCALE GENOMIC DNA]</scope>
    <source>
        <tissue evidence="3">Roots</tissue>
    </source>
</reference>
<protein>
    <recommendedName>
        <fullName evidence="2">C2H2-type domain-containing protein</fullName>
    </recommendedName>
</protein>
<dbReference type="PANTHER" id="PTHR13480:SF0">
    <property type="entry name" value="E3 UBIQUITIN-PROTEIN LIGASE HAKAI"/>
    <property type="match status" value="1"/>
</dbReference>
<feature type="region of interest" description="Disordered" evidence="1">
    <location>
        <begin position="47"/>
        <end position="108"/>
    </location>
</feature>
<organism evidence="3 4">
    <name type="scientific">Trapa incisa</name>
    <dbReference type="NCBI Taxonomy" id="236973"/>
    <lineage>
        <taxon>Eukaryota</taxon>
        <taxon>Viridiplantae</taxon>
        <taxon>Streptophyta</taxon>
        <taxon>Embryophyta</taxon>
        <taxon>Tracheophyta</taxon>
        <taxon>Spermatophyta</taxon>
        <taxon>Magnoliopsida</taxon>
        <taxon>eudicotyledons</taxon>
        <taxon>Gunneridae</taxon>
        <taxon>Pentapetalae</taxon>
        <taxon>rosids</taxon>
        <taxon>malvids</taxon>
        <taxon>Myrtales</taxon>
        <taxon>Lythraceae</taxon>
        <taxon>Trapa</taxon>
    </lineage>
</organism>
<proteinExistence type="predicted"/>
<dbReference type="GO" id="GO:0061630">
    <property type="term" value="F:ubiquitin protein ligase activity"/>
    <property type="evidence" value="ECO:0007669"/>
    <property type="project" value="InterPro"/>
</dbReference>
<name>A0AAN7JIR3_9MYRT</name>
<dbReference type="PANTHER" id="PTHR13480">
    <property type="entry name" value="E3 UBIQUITIN-PROTEIN LIGASE HAKAI-RELATED"/>
    <property type="match status" value="1"/>
</dbReference>
<comment type="caution">
    <text evidence="3">The sequence shown here is derived from an EMBL/GenBank/DDBJ whole genome shotgun (WGS) entry which is preliminary data.</text>
</comment>
<evidence type="ECO:0000259" key="2">
    <source>
        <dbReference type="PROSITE" id="PS00028"/>
    </source>
</evidence>
<keyword evidence="4" id="KW-1185">Reference proteome</keyword>
<feature type="domain" description="C2H2-type" evidence="2">
    <location>
        <begin position="16"/>
        <end position="39"/>
    </location>
</feature>